<dbReference type="EMBL" id="NHYE01001255">
    <property type="protein sequence ID" value="PPQ97421.1"/>
    <property type="molecule type" value="Genomic_DNA"/>
</dbReference>
<sequence>MATVIIYSKIATQRKEITCAPVAVSYWIRFAAPYDPDEMRSSRCSGPEISINSRSCQNSEERIQRRCLELRPRLPDTQPLSCNVRSDNMEYSATFDILSGFPTRAPILAPVLALSYTHLSCPTTLLRSNSSVAQLSNTLLLPVSSDETVTPLLKTTPRWLRTLANTLLCTRRLMLRFRFCARYRVSTILSPIHPPPTLHPAICATSPPSATPLSQKHPHQSHLNITPVIHALSAAICCA</sequence>
<comment type="caution">
    <text evidence="1">The sequence shown here is derived from an EMBL/GenBank/DDBJ whole genome shotgun (WGS) entry which is preliminary data.</text>
</comment>
<evidence type="ECO:0000313" key="1">
    <source>
        <dbReference type="EMBL" id="PPQ97421.1"/>
    </source>
</evidence>
<reference evidence="1 2" key="1">
    <citation type="journal article" date="2018" name="Evol. Lett.">
        <title>Horizontal gene cluster transfer increased hallucinogenic mushroom diversity.</title>
        <authorList>
            <person name="Reynolds H.T."/>
            <person name="Vijayakumar V."/>
            <person name="Gluck-Thaler E."/>
            <person name="Korotkin H.B."/>
            <person name="Matheny P.B."/>
            <person name="Slot J.C."/>
        </authorList>
    </citation>
    <scope>NUCLEOTIDE SEQUENCE [LARGE SCALE GENOMIC DNA]</scope>
    <source>
        <strain evidence="1 2">SRW20</strain>
    </source>
</reference>
<dbReference type="InParanoid" id="A0A409Y392"/>
<organism evidence="1 2">
    <name type="scientific">Gymnopilus dilepis</name>
    <dbReference type="NCBI Taxonomy" id="231916"/>
    <lineage>
        <taxon>Eukaryota</taxon>
        <taxon>Fungi</taxon>
        <taxon>Dikarya</taxon>
        <taxon>Basidiomycota</taxon>
        <taxon>Agaricomycotina</taxon>
        <taxon>Agaricomycetes</taxon>
        <taxon>Agaricomycetidae</taxon>
        <taxon>Agaricales</taxon>
        <taxon>Agaricineae</taxon>
        <taxon>Hymenogastraceae</taxon>
        <taxon>Gymnopilus</taxon>
    </lineage>
</organism>
<protein>
    <submittedName>
        <fullName evidence="1">Uncharacterized protein</fullName>
    </submittedName>
</protein>
<keyword evidence="2" id="KW-1185">Reference proteome</keyword>
<proteinExistence type="predicted"/>
<dbReference type="Proteomes" id="UP000284706">
    <property type="component" value="Unassembled WGS sequence"/>
</dbReference>
<gene>
    <name evidence="1" type="ORF">CVT26_006790</name>
</gene>
<name>A0A409Y392_9AGAR</name>
<evidence type="ECO:0000313" key="2">
    <source>
        <dbReference type="Proteomes" id="UP000284706"/>
    </source>
</evidence>
<dbReference type="AlphaFoldDB" id="A0A409Y392"/>
<accession>A0A409Y392</accession>